<reference evidence="2 4" key="1">
    <citation type="submission" date="2015-11" db="EMBL/GenBank/DDBJ databases">
        <title>Genomic analysis of 38 Legionella species identifies large and diverse effector repertoires.</title>
        <authorList>
            <person name="Burstein D."/>
            <person name="Amaro F."/>
            <person name="Zusman T."/>
            <person name="Lifshitz Z."/>
            <person name="Cohen O."/>
            <person name="Gilbert J.A."/>
            <person name="Pupko T."/>
            <person name="Shuman H.A."/>
            <person name="Segal G."/>
        </authorList>
    </citation>
    <scope>NUCLEOTIDE SEQUENCE [LARGE SCALE GENOMIC DNA]</scope>
    <source>
        <strain evidence="2 4">Lyon 8420412</strain>
    </source>
</reference>
<accession>A0A378J0V1</accession>
<protein>
    <recommendedName>
        <fullName evidence="6">Bacterial membrane protein YfhO</fullName>
    </recommendedName>
</protein>
<dbReference type="Proteomes" id="UP000054691">
    <property type="component" value="Unassembled WGS sequence"/>
</dbReference>
<feature type="transmembrane region" description="Helical" evidence="1">
    <location>
        <begin position="360"/>
        <end position="381"/>
    </location>
</feature>
<feature type="transmembrane region" description="Helical" evidence="1">
    <location>
        <begin position="214"/>
        <end position="232"/>
    </location>
</feature>
<feature type="transmembrane region" description="Helical" evidence="1">
    <location>
        <begin position="289"/>
        <end position="312"/>
    </location>
</feature>
<dbReference type="EMBL" id="UGOB01000001">
    <property type="protein sequence ID" value="STX41225.1"/>
    <property type="molecule type" value="Genomic_DNA"/>
</dbReference>
<reference evidence="3 5" key="2">
    <citation type="submission" date="2018-06" db="EMBL/GenBank/DDBJ databases">
        <authorList>
            <consortium name="Pathogen Informatics"/>
            <person name="Doyle S."/>
        </authorList>
    </citation>
    <scope>NUCLEOTIDE SEQUENCE [LARGE SCALE GENOMIC DNA]</scope>
    <source>
        <strain evidence="3 5">NCTC12388</strain>
    </source>
</reference>
<keyword evidence="1" id="KW-1133">Transmembrane helix</keyword>
<dbReference type="EMBL" id="LNYE01000015">
    <property type="protein sequence ID" value="KTD12953.1"/>
    <property type="molecule type" value="Genomic_DNA"/>
</dbReference>
<dbReference type="Proteomes" id="UP000254476">
    <property type="component" value="Unassembled WGS sequence"/>
</dbReference>
<evidence type="ECO:0000313" key="3">
    <source>
        <dbReference type="EMBL" id="STX41225.1"/>
    </source>
</evidence>
<dbReference type="RefSeq" id="WP_058498145.1">
    <property type="nucleotide sequence ID" value="NZ_CAAAHW010000006.1"/>
</dbReference>
<evidence type="ECO:0008006" key="6">
    <source>
        <dbReference type="Google" id="ProtNLM"/>
    </source>
</evidence>
<feature type="transmembrane region" description="Helical" evidence="1">
    <location>
        <begin position="393"/>
        <end position="425"/>
    </location>
</feature>
<dbReference type="AlphaFoldDB" id="A0A378J0V1"/>
<evidence type="ECO:0000313" key="2">
    <source>
        <dbReference type="EMBL" id="KTD12953.1"/>
    </source>
</evidence>
<evidence type="ECO:0000256" key="1">
    <source>
        <dbReference type="SAM" id="Phobius"/>
    </source>
</evidence>
<feature type="transmembrane region" description="Helical" evidence="1">
    <location>
        <begin position="522"/>
        <end position="541"/>
    </location>
</feature>
<evidence type="ECO:0000313" key="4">
    <source>
        <dbReference type="Proteomes" id="UP000054691"/>
    </source>
</evidence>
<evidence type="ECO:0000313" key="5">
    <source>
        <dbReference type="Proteomes" id="UP000254476"/>
    </source>
</evidence>
<feature type="transmembrane region" description="Helical" evidence="1">
    <location>
        <begin position="237"/>
        <end position="254"/>
    </location>
</feature>
<feature type="transmembrane region" description="Helical" evidence="1">
    <location>
        <begin position="791"/>
        <end position="809"/>
    </location>
</feature>
<gene>
    <name evidence="2" type="ORF">Lgra_0961</name>
    <name evidence="3" type="ORF">NCTC12388_00195</name>
</gene>
<feature type="transmembrane region" description="Helical" evidence="1">
    <location>
        <begin position="458"/>
        <end position="478"/>
    </location>
</feature>
<organism evidence="3 5">
    <name type="scientific">Legionella gratiana</name>
    <dbReference type="NCBI Taxonomy" id="45066"/>
    <lineage>
        <taxon>Bacteria</taxon>
        <taxon>Pseudomonadati</taxon>
        <taxon>Pseudomonadota</taxon>
        <taxon>Gammaproteobacteria</taxon>
        <taxon>Legionellales</taxon>
        <taxon>Legionellaceae</taxon>
        <taxon>Legionella</taxon>
    </lineage>
</organism>
<feature type="transmembrane region" description="Helical" evidence="1">
    <location>
        <begin position="161"/>
        <end position="179"/>
    </location>
</feature>
<keyword evidence="1" id="KW-0812">Transmembrane</keyword>
<feature type="transmembrane region" description="Helical" evidence="1">
    <location>
        <begin position="260"/>
        <end position="277"/>
    </location>
</feature>
<feature type="transmembrane region" description="Helical" evidence="1">
    <location>
        <begin position="490"/>
        <end position="510"/>
    </location>
</feature>
<keyword evidence="4" id="KW-1185">Reference proteome</keyword>
<feature type="transmembrane region" description="Helical" evidence="1">
    <location>
        <begin position="191"/>
        <end position="208"/>
    </location>
</feature>
<sequence length="819" mass="92360">MVDWKRSPLYALLVALFLICVIFPDVLFQGASLRITDQLAGAEQHLPVYSRYGSLTKPFIKANDYLVSHSPLIVQQIEDNIAKFYKKFFYTHHWWDSYTDYGGSLYQSDPMIEFMRYCIWNFNSPYWNPYSAAGQFGPETLVDQKFSVFTVLTAIFGGSSLAYNAVLLFFYFLGTYFVYRTAQMCLRFSPLAGVAMGVFYLLNGYILANTSSNVALNYLVVPMCIYASCLFLETRSILRFIAVLFSFAALLTFTFMPTTIASTIGIYGVLLGYLFVLKKRGVFTANSQIALNLSIHLGVVVLAILLLSFLYLPIFESFQSNGILTMYSKRIFFPAHWHAILSLFSSSHFFESYGAMEAGVWPFIGNVVFHFGIVAFCLMSCSIGKWEQEETPLVITCLGLTLLVLCRIFGVPGVSFLFSVLPIIGNLGCQYWWAALVFPMLILVGIGVNNLESGNSRNLPTLVILGIFGIAWIVVLSTYGFHHPHLGHKIVTNILLILLASLTGALIFKANQTKNMQHRKKATLVVVVLMFGELLAEGHVLHYQSNDIFTNPPSEIGYIKANIGPYRTMTIGNLFGVLHGTRPELGSGYQINEITSMNEGDIQNYIHYFHKIFTFGGRSPIDPMFPSLLYFEDKPEQNKIDWNEVNLLGVKYIILPSYFKNYQKAFTKQGLHLVFENASSVLFENPYALPRAFGIALPKKPEGKKIDLPLKGDATLSKTKITQYKNTEVQLEGYAEKPMLVVLTDNWQKNWKATVNGNLAPILLFNETFRGVWISSPGKYIINMSYRPSTLTVAFLLTLGILLFVFLLLGKEIRKKLHQ</sequence>
<name>A0A378J0V1_9GAMM</name>
<keyword evidence="1" id="KW-0472">Membrane</keyword>
<feature type="transmembrane region" description="Helical" evidence="1">
    <location>
        <begin position="431"/>
        <end position="451"/>
    </location>
</feature>
<dbReference type="OrthoDB" id="9772884at2"/>
<proteinExistence type="predicted"/>
<dbReference type="STRING" id="45066.Lgra_0961"/>